<keyword evidence="1" id="KW-1133">Transmembrane helix</keyword>
<organism evidence="3 4">
    <name type="scientific">Gibberella fujikuroi (strain CBS 195.34 / IMI 58289 / NRRL A-6831)</name>
    <name type="common">Bakanae and foot rot disease fungus</name>
    <name type="synonym">Fusarium fujikuroi</name>
    <dbReference type="NCBI Taxonomy" id="1279085"/>
    <lineage>
        <taxon>Eukaryota</taxon>
        <taxon>Fungi</taxon>
        <taxon>Dikarya</taxon>
        <taxon>Ascomycota</taxon>
        <taxon>Pezizomycotina</taxon>
        <taxon>Sordariomycetes</taxon>
        <taxon>Hypocreomycetidae</taxon>
        <taxon>Hypocreales</taxon>
        <taxon>Nectriaceae</taxon>
        <taxon>Fusarium</taxon>
        <taxon>Fusarium fujikuroi species complex</taxon>
    </lineage>
</organism>
<gene>
    <name evidence="3" type="ORF">FFUJ_12951</name>
</gene>
<reference evidence="4" key="1">
    <citation type="journal article" date="2013" name="PLoS Pathog.">
        <title>Deciphering the cryptic genome: genome-wide analyses of the rice pathogen Fusarium fujikuroi reveal complex regulation of secondary metabolism and novel metabolites.</title>
        <authorList>
            <person name="Wiemann P."/>
            <person name="Sieber C.M."/>
            <person name="von Bargen K.W."/>
            <person name="Studt L."/>
            <person name="Niehaus E.M."/>
            <person name="Espino J.J."/>
            <person name="Huss K."/>
            <person name="Michielse C.B."/>
            <person name="Albermann S."/>
            <person name="Wagner D."/>
            <person name="Bergner S.V."/>
            <person name="Connolly L.R."/>
            <person name="Fischer A."/>
            <person name="Reuter G."/>
            <person name="Kleigrewe K."/>
            <person name="Bald T."/>
            <person name="Wingfield B.D."/>
            <person name="Ophir R."/>
            <person name="Freeman S."/>
            <person name="Hippler M."/>
            <person name="Smith K.M."/>
            <person name="Brown D.W."/>
            <person name="Proctor R.H."/>
            <person name="Munsterkotter M."/>
            <person name="Freitag M."/>
            <person name="Humpf H.U."/>
            <person name="Guldener U."/>
            <person name="Tudzynski B."/>
        </authorList>
    </citation>
    <scope>NUCLEOTIDE SEQUENCE [LARGE SCALE GENOMIC DNA]</scope>
    <source>
        <strain evidence="4">CBS 195.34 / IMI 58289 / NRRL A-6831</strain>
    </source>
</reference>
<feature type="domain" description="Heterokaryon incompatibility" evidence="2">
    <location>
        <begin position="338"/>
        <end position="413"/>
    </location>
</feature>
<keyword evidence="4" id="KW-1185">Reference proteome</keyword>
<evidence type="ECO:0000313" key="4">
    <source>
        <dbReference type="Proteomes" id="UP000016800"/>
    </source>
</evidence>
<dbReference type="RefSeq" id="XP_023435199.1">
    <property type="nucleotide sequence ID" value="XM_023567809.1"/>
</dbReference>
<protein>
    <submittedName>
        <fullName evidence="3">Related to tol protein</fullName>
    </submittedName>
</protein>
<dbReference type="PANTHER" id="PTHR33112">
    <property type="entry name" value="DOMAIN PROTEIN, PUTATIVE-RELATED"/>
    <property type="match status" value="1"/>
</dbReference>
<accession>S0EDX1</accession>
<dbReference type="InterPro" id="IPR010730">
    <property type="entry name" value="HET"/>
</dbReference>
<feature type="transmembrane region" description="Helical" evidence="1">
    <location>
        <begin position="12"/>
        <end position="31"/>
    </location>
</feature>
<evidence type="ECO:0000256" key="1">
    <source>
        <dbReference type="SAM" id="Phobius"/>
    </source>
</evidence>
<dbReference type="GeneID" id="35406407"/>
<keyword evidence="1" id="KW-0472">Membrane</keyword>
<evidence type="ECO:0000313" key="3">
    <source>
        <dbReference type="EMBL" id="CCT73121.1"/>
    </source>
</evidence>
<dbReference type="EMBL" id="HF679030">
    <property type="protein sequence ID" value="CCT73121.1"/>
    <property type="molecule type" value="Genomic_DNA"/>
</dbReference>
<name>S0EDX1_GIBF5</name>
<keyword evidence="1" id="KW-0812">Transmembrane</keyword>
<dbReference type="AlphaFoldDB" id="S0EDX1"/>
<dbReference type="VEuPathDB" id="FungiDB:FFUJ_12951"/>
<dbReference type="HOGENOM" id="CLU_426436_0_0_1"/>
<dbReference type="STRING" id="1279085.S0EDX1"/>
<sequence>MNSRVPRSRRYDIWSMGCIIFEYTIWLLYGYEEGLRNFYDEGKDIDAYREIFTRKAQVSDAALRWNSHILEVDPECNRATPSVIKDLVTLVRDKLLVIDLPKENISQDDIKRCRASADDLEKALQKIKRMAIDDEHNGGKYLSSGKSRNGISAPRPQNVLSQSFLSTSSGSASKLSNLTYSIFNNNWNRMEDKAISLGVLKRHETAIMGSITWSQEIAKLCDECSKLDYQSEEPVLRETLATMRSKIQRCALHSLIYRSIPLTAYDDLEVVHIRRSDSSLVMDKSKIPLLSLSKTSDRSSVQVPTRLIDIGLADGRSSKVYLREAVNAVCPERGELRYITLSHPWGNGKEHDHFCTTKNNLDGRLSAGIDIKGFPNTFRHAIEVTRALGVPYIWIDSLYIVQGPDGDFDTEAKKNGGRLQLGILRHCRKLRQQNIKWLFVEKASTRSIYVCEAIDDFQHDVIEGSLNKRGWVLQERAFAPRTICFTENQTYWECGQGVRCETLTRLTKSSGFQHGRGQLTKDPSHTLTSLLTMFDGHTTPQKERFNRHGRLMESDSTSFSLHTGELDGRIDLTAQAREMLDLELAEAQGKVTYGEGTSPPGVRKLCVIVGSEKSKDERFTTQDLECHTLLVAPSDDLSTSSY</sequence>
<dbReference type="PANTHER" id="PTHR33112:SF10">
    <property type="entry name" value="TOL"/>
    <property type="match status" value="1"/>
</dbReference>
<dbReference type="Proteomes" id="UP000016800">
    <property type="component" value="Chromosome VIII"/>
</dbReference>
<dbReference type="Pfam" id="PF06985">
    <property type="entry name" value="HET"/>
    <property type="match status" value="1"/>
</dbReference>
<evidence type="ECO:0000259" key="2">
    <source>
        <dbReference type="Pfam" id="PF06985"/>
    </source>
</evidence>
<proteinExistence type="predicted"/>